<comment type="caution">
    <text evidence="1">The sequence shown here is derived from an EMBL/GenBank/DDBJ whole genome shotgun (WGS) entry which is preliminary data.</text>
</comment>
<protein>
    <submittedName>
        <fullName evidence="1">894_t:CDS:1</fullName>
    </submittedName>
</protein>
<evidence type="ECO:0000313" key="2">
    <source>
        <dbReference type="Proteomes" id="UP001153678"/>
    </source>
</evidence>
<sequence length="107" mass="12300">MSGTNSLTGNLKRHLDKNHPNKVFTNEIFREKLSIWIAVNDKPFTVVDCAKISGINKNLNNSINIESIENDYFSSLFGFDNNDYHNEDELEDYLQKPIVLPKTDPLK</sequence>
<gene>
    <name evidence="1" type="ORF">FWILDA_LOCUS8291</name>
</gene>
<organism evidence="1 2">
    <name type="scientific">Funneliformis geosporum</name>
    <dbReference type="NCBI Taxonomy" id="1117311"/>
    <lineage>
        <taxon>Eukaryota</taxon>
        <taxon>Fungi</taxon>
        <taxon>Fungi incertae sedis</taxon>
        <taxon>Mucoromycota</taxon>
        <taxon>Glomeromycotina</taxon>
        <taxon>Glomeromycetes</taxon>
        <taxon>Glomerales</taxon>
        <taxon>Glomeraceae</taxon>
        <taxon>Funneliformis</taxon>
    </lineage>
</organism>
<dbReference type="Proteomes" id="UP001153678">
    <property type="component" value="Unassembled WGS sequence"/>
</dbReference>
<dbReference type="EMBL" id="CAMKVN010001748">
    <property type="protein sequence ID" value="CAI2177848.1"/>
    <property type="molecule type" value="Genomic_DNA"/>
</dbReference>
<proteinExistence type="predicted"/>
<name>A0A9W4SRF2_9GLOM</name>
<dbReference type="AlphaFoldDB" id="A0A9W4SRF2"/>
<keyword evidence="2" id="KW-1185">Reference proteome</keyword>
<evidence type="ECO:0000313" key="1">
    <source>
        <dbReference type="EMBL" id="CAI2177848.1"/>
    </source>
</evidence>
<reference evidence="1" key="1">
    <citation type="submission" date="2022-08" db="EMBL/GenBank/DDBJ databases">
        <authorList>
            <person name="Kallberg Y."/>
            <person name="Tangrot J."/>
            <person name="Rosling A."/>
        </authorList>
    </citation>
    <scope>NUCLEOTIDE SEQUENCE</scope>
    <source>
        <strain evidence="1">Wild A</strain>
    </source>
</reference>
<accession>A0A9W4SRF2</accession>